<keyword evidence="4" id="KW-1185">Reference proteome</keyword>
<evidence type="ECO:0000313" key="2">
    <source>
        <dbReference type="EMBL" id="AES98061.1"/>
    </source>
</evidence>
<dbReference type="PaxDb" id="3880-AES98061"/>
<dbReference type="EnsemblPlants" id="AES98061">
    <property type="protein sequence ID" value="AES98061"/>
    <property type="gene ID" value="MTR_5g063750"/>
</dbReference>
<reference evidence="3" key="3">
    <citation type="submission" date="2015-04" db="UniProtKB">
        <authorList>
            <consortium name="EnsemblPlants"/>
        </authorList>
    </citation>
    <scope>IDENTIFICATION</scope>
    <source>
        <strain evidence="3">cv. Jemalong A17</strain>
    </source>
</reference>
<reference evidence="2 4" key="2">
    <citation type="journal article" date="2014" name="BMC Genomics">
        <title>An improved genome release (version Mt4.0) for the model legume Medicago truncatula.</title>
        <authorList>
            <person name="Tang H."/>
            <person name="Krishnakumar V."/>
            <person name="Bidwell S."/>
            <person name="Rosen B."/>
            <person name="Chan A."/>
            <person name="Zhou S."/>
            <person name="Gentzbittel L."/>
            <person name="Childs K.L."/>
            <person name="Yandell M."/>
            <person name="Gundlach H."/>
            <person name="Mayer K.F."/>
            <person name="Schwartz D.C."/>
            <person name="Town C.D."/>
        </authorList>
    </citation>
    <scope>GENOME REANNOTATION</scope>
    <source>
        <strain evidence="3 4">cv. Jemalong A17</strain>
    </source>
</reference>
<dbReference type="Proteomes" id="UP000002051">
    <property type="component" value="Chromosome 5"/>
</dbReference>
<dbReference type="EMBL" id="CM001221">
    <property type="protein sequence ID" value="AES98061.1"/>
    <property type="molecule type" value="Genomic_DNA"/>
</dbReference>
<evidence type="ECO:0000256" key="1">
    <source>
        <dbReference type="SAM" id="MobiDB-lite"/>
    </source>
</evidence>
<reference evidence="2 4" key="1">
    <citation type="journal article" date="2011" name="Nature">
        <title>The Medicago genome provides insight into the evolution of rhizobial symbioses.</title>
        <authorList>
            <person name="Young N.D."/>
            <person name="Debelle F."/>
            <person name="Oldroyd G.E."/>
            <person name="Geurts R."/>
            <person name="Cannon S.B."/>
            <person name="Udvardi M.K."/>
            <person name="Benedito V.A."/>
            <person name="Mayer K.F."/>
            <person name="Gouzy J."/>
            <person name="Schoof H."/>
            <person name="Van de Peer Y."/>
            <person name="Proost S."/>
            <person name="Cook D.R."/>
            <person name="Meyers B.C."/>
            <person name="Spannagl M."/>
            <person name="Cheung F."/>
            <person name="De Mita S."/>
            <person name="Krishnakumar V."/>
            <person name="Gundlach H."/>
            <person name="Zhou S."/>
            <person name="Mudge J."/>
            <person name="Bharti A.K."/>
            <person name="Murray J.D."/>
            <person name="Naoumkina M.A."/>
            <person name="Rosen B."/>
            <person name="Silverstein K.A."/>
            <person name="Tang H."/>
            <person name="Rombauts S."/>
            <person name="Zhao P.X."/>
            <person name="Zhou P."/>
            <person name="Barbe V."/>
            <person name="Bardou P."/>
            <person name="Bechner M."/>
            <person name="Bellec A."/>
            <person name="Berger A."/>
            <person name="Berges H."/>
            <person name="Bidwell S."/>
            <person name="Bisseling T."/>
            <person name="Choisne N."/>
            <person name="Couloux A."/>
            <person name="Denny R."/>
            <person name="Deshpande S."/>
            <person name="Dai X."/>
            <person name="Doyle J.J."/>
            <person name="Dudez A.M."/>
            <person name="Farmer A.D."/>
            <person name="Fouteau S."/>
            <person name="Franken C."/>
            <person name="Gibelin C."/>
            <person name="Gish J."/>
            <person name="Goldstein S."/>
            <person name="Gonzalez A.J."/>
            <person name="Green P.J."/>
            <person name="Hallab A."/>
            <person name="Hartog M."/>
            <person name="Hua A."/>
            <person name="Humphray S.J."/>
            <person name="Jeong D.H."/>
            <person name="Jing Y."/>
            <person name="Jocker A."/>
            <person name="Kenton S.M."/>
            <person name="Kim D.J."/>
            <person name="Klee K."/>
            <person name="Lai H."/>
            <person name="Lang C."/>
            <person name="Lin S."/>
            <person name="Macmil S.L."/>
            <person name="Magdelenat G."/>
            <person name="Matthews L."/>
            <person name="McCorrison J."/>
            <person name="Monaghan E.L."/>
            <person name="Mun J.H."/>
            <person name="Najar F.Z."/>
            <person name="Nicholson C."/>
            <person name="Noirot C."/>
            <person name="O'Bleness M."/>
            <person name="Paule C.R."/>
            <person name="Poulain J."/>
            <person name="Prion F."/>
            <person name="Qin B."/>
            <person name="Qu C."/>
            <person name="Retzel E.F."/>
            <person name="Riddle C."/>
            <person name="Sallet E."/>
            <person name="Samain S."/>
            <person name="Samson N."/>
            <person name="Sanders I."/>
            <person name="Saurat O."/>
            <person name="Scarpelli C."/>
            <person name="Schiex T."/>
            <person name="Segurens B."/>
            <person name="Severin A.J."/>
            <person name="Sherrier D.J."/>
            <person name="Shi R."/>
            <person name="Sims S."/>
            <person name="Singer S.R."/>
            <person name="Sinharoy S."/>
            <person name="Sterck L."/>
            <person name="Viollet A."/>
            <person name="Wang B.B."/>
            <person name="Wang K."/>
            <person name="Wang M."/>
            <person name="Wang X."/>
            <person name="Warfsmann J."/>
            <person name="Weissenbach J."/>
            <person name="White D.D."/>
            <person name="White J.D."/>
            <person name="Wiley G.B."/>
            <person name="Wincker P."/>
            <person name="Xing Y."/>
            <person name="Yang L."/>
            <person name="Yao Z."/>
            <person name="Ying F."/>
            <person name="Zhai J."/>
            <person name="Zhou L."/>
            <person name="Zuber A."/>
            <person name="Denarie J."/>
            <person name="Dixon R.A."/>
            <person name="May G.D."/>
            <person name="Schwartz D.C."/>
            <person name="Rogers J."/>
            <person name="Quetier F."/>
            <person name="Town C.D."/>
            <person name="Roe B.A."/>
        </authorList>
    </citation>
    <scope>NUCLEOTIDE SEQUENCE [LARGE SCALE GENOMIC DNA]</scope>
    <source>
        <strain evidence="2">A17</strain>
        <strain evidence="3 4">cv. Jemalong A17</strain>
    </source>
</reference>
<evidence type="ECO:0000313" key="4">
    <source>
        <dbReference type="Proteomes" id="UP000002051"/>
    </source>
</evidence>
<accession>G7KB80</accession>
<proteinExistence type="predicted"/>
<dbReference type="HOGENOM" id="CLU_2349978_0_0_1"/>
<name>G7KB80_MEDTR</name>
<evidence type="ECO:0000313" key="3">
    <source>
        <dbReference type="EnsemblPlants" id="AES98061"/>
    </source>
</evidence>
<feature type="compositionally biased region" description="Basic and acidic residues" evidence="1">
    <location>
        <begin position="39"/>
        <end position="49"/>
    </location>
</feature>
<organism evidence="2 4">
    <name type="scientific">Medicago truncatula</name>
    <name type="common">Barrel medic</name>
    <name type="synonym">Medicago tribuloides</name>
    <dbReference type="NCBI Taxonomy" id="3880"/>
    <lineage>
        <taxon>Eukaryota</taxon>
        <taxon>Viridiplantae</taxon>
        <taxon>Streptophyta</taxon>
        <taxon>Embryophyta</taxon>
        <taxon>Tracheophyta</taxon>
        <taxon>Spermatophyta</taxon>
        <taxon>Magnoliopsida</taxon>
        <taxon>eudicotyledons</taxon>
        <taxon>Gunneridae</taxon>
        <taxon>Pentapetalae</taxon>
        <taxon>rosids</taxon>
        <taxon>fabids</taxon>
        <taxon>Fabales</taxon>
        <taxon>Fabaceae</taxon>
        <taxon>Papilionoideae</taxon>
        <taxon>50 kb inversion clade</taxon>
        <taxon>NPAAA clade</taxon>
        <taxon>Hologalegina</taxon>
        <taxon>IRL clade</taxon>
        <taxon>Trifolieae</taxon>
        <taxon>Medicago</taxon>
    </lineage>
</organism>
<protein>
    <submittedName>
        <fullName evidence="2 3">Uncharacterized protein</fullName>
    </submittedName>
</protein>
<dbReference type="AlphaFoldDB" id="G7KB80"/>
<feature type="region of interest" description="Disordered" evidence="1">
    <location>
        <begin position="11"/>
        <end position="49"/>
    </location>
</feature>
<gene>
    <name evidence="2" type="ordered locus">MTR_5g063750</name>
</gene>
<sequence>MVKFVQLRRRRRHPWAAGHRAGGTSLTGEDEDLPSFPESGERREVREERRVRERMRANIGVALSDNRKTEVSVDKHLNVLGSVNFGAEENAPIAIGQ</sequence>